<comment type="subcellular location">
    <subcellularLocation>
        <location evidence="1">Membrane</location>
        <topology evidence="1">Multi-pass membrane protein</topology>
    </subcellularLocation>
</comment>
<sequence>MAAENTPLLSSPESNHDEVYHRFSPSRKAAIVIMVSGCGIIPLFVTGTFTPSIPQIARDLNTTGPIVNLAVSLSAFSSSIGGLIGGSYSTFYGRRPLYLFSLPLLIFGSIGVATALNVPALLFWRFIQSVGVAPAMVVGAGVIGDIYKLEERGRAMGVFFAASLLGPSLAPFVGGAISHYFSWRIMQGSMGLVGLVYFFIMLLFFPETSQPGARGIDKLKLEEGSKYKRRFIFVNPLRPMLLLRSPNLLLICLATSASLMTVFALLVPLPYTIGVRYQLKNEALLGLCFMPAGLGNILGAPLVGRISDRTVVRWREKRGGVWYPEDRLRAGLLPFALYGPIPLVMFGVVNKYVDGTPGLVLCLICLFAHGLGIEMAFGPCAAYLIDVMHSRSAESLGANNGLRAVLMAIGIAVILPMINTFGILFTTIVHALMLWAAFGMILCIIRYGDEMRAWVDVGFSTAANN</sequence>
<evidence type="ECO:0000259" key="6">
    <source>
        <dbReference type="PROSITE" id="PS50850"/>
    </source>
</evidence>
<evidence type="ECO:0000256" key="5">
    <source>
        <dbReference type="SAM" id="Phobius"/>
    </source>
</evidence>
<dbReference type="PANTHER" id="PTHR23502:SF64">
    <property type="entry name" value="TRANSPORTER, PUTATIVE (AFU_ORTHOLOGUE AFUA_3G11760)-RELATED"/>
    <property type="match status" value="1"/>
</dbReference>
<dbReference type="SUPFAM" id="SSF103473">
    <property type="entry name" value="MFS general substrate transporter"/>
    <property type="match status" value="1"/>
</dbReference>
<keyword evidence="4 5" id="KW-0472">Membrane</keyword>
<dbReference type="InterPro" id="IPR036259">
    <property type="entry name" value="MFS_trans_sf"/>
</dbReference>
<feature type="transmembrane region" description="Helical" evidence="5">
    <location>
        <begin position="155"/>
        <end position="173"/>
    </location>
</feature>
<dbReference type="InterPro" id="IPR011701">
    <property type="entry name" value="MFS"/>
</dbReference>
<evidence type="ECO:0000256" key="2">
    <source>
        <dbReference type="ARBA" id="ARBA00022692"/>
    </source>
</evidence>
<feature type="domain" description="Major facilitator superfamily (MFS) profile" evidence="6">
    <location>
        <begin position="31"/>
        <end position="451"/>
    </location>
</feature>
<keyword evidence="3 5" id="KW-1133">Transmembrane helix</keyword>
<evidence type="ECO:0000313" key="8">
    <source>
        <dbReference type="Proteomes" id="UP000807469"/>
    </source>
</evidence>
<dbReference type="OrthoDB" id="3066029at2759"/>
<keyword evidence="2 5" id="KW-0812">Transmembrane</keyword>
<gene>
    <name evidence="7" type="ORF">BDN70DRAFT_831277</name>
</gene>
<feature type="transmembrane region" description="Helical" evidence="5">
    <location>
        <begin position="283"/>
        <end position="307"/>
    </location>
</feature>
<proteinExistence type="predicted"/>
<feature type="transmembrane region" description="Helical" evidence="5">
    <location>
        <begin position="97"/>
        <end position="116"/>
    </location>
</feature>
<dbReference type="PROSITE" id="PS50850">
    <property type="entry name" value="MFS"/>
    <property type="match status" value="1"/>
</dbReference>
<evidence type="ECO:0000256" key="3">
    <source>
        <dbReference type="ARBA" id="ARBA00022989"/>
    </source>
</evidence>
<feature type="transmembrane region" description="Helical" evidence="5">
    <location>
        <begin position="397"/>
        <end position="418"/>
    </location>
</feature>
<protein>
    <submittedName>
        <fullName evidence="7">MFS general substrate transporter</fullName>
    </submittedName>
</protein>
<dbReference type="EMBL" id="MU155180">
    <property type="protein sequence ID" value="KAF9481301.1"/>
    <property type="molecule type" value="Genomic_DNA"/>
</dbReference>
<dbReference type="PANTHER" id="PTHR23502">
    <property type="entry name" value="MAJOR FACILITATOR SUPERFAMILY"/>
    <property type="match status" value="1"/>
</dbReference>
<dbReference type="Pfam" id="PF07690">
    <property type="entry name" value="MFS_1"/>
    <property type="match status" value="1"/>
</dbReference>
<keyword evidence="8" id="KW-1185">Reference proteome</keyword>
<evidence type="ECO:0000256" key="1">
    <source>
        <dbReference type="ARBA" id="ARBA00004141"/>
    </source>
</evidence>
<dbReference type="GO" id="GO:0022857">
    <property type="term" value="F:transmembrane transporter activity"/>
    <property type="evidence" value="ECO:0007669"/>
    <property type="project" value="InterPro"/>
</dbReference>
<feature type="transmembrane region" description="Helical" evidence="5">
    <location>
        <begin position="358"/>
        <end position="385"/>
    </location>
</feature>
<feature type="transmembrane region" description="Helical" evidence="5">
    <location>
        <begin position="424"/>
        <end position="445"/>
    </location>
</feature>
<name>A0A9P5Z5N3_9AGAR</name>
<feature type="transmembrane region" description="Helical" evidence="5">
    <location>
        <begin position="185"/>
        <end position="205"/>
    </location>
</feature>
<evidence type="ECO:0000313" key="7">
    <source>
        <dbReference type="EMBL" id="KAF9481301.1"/>
    </source>
</evidence>
<accession>A0A9P5Z5N3</accession>
<dbReference type="Gene3D" id="1.20.1250.20">
    <property type="entry name" value="MFS general substrate transporter like domains"/>
    <property type="match status" value="1"/>
</dbReference>
<reference evidence="7" key="1">
    <citation type="submission" date="2020-11" db="EMBL/GenBank/DDBJ databases">
        <authorList>
            <consortium name="DOE Joint Genome Institute"/>
            <person name="Ahrendt S."/>
            <person name="Riley R."/>
            <person name="Andreopoulos W."/>
            <person name="Labutti K."/>
            <person name="Pangilinan J."/>
            <person name="Ruiz-Duenas F.J."/>
            <person name="Barrasa J.M."/>
            <person name="Sanchez-Garcia M."/>
            <person name="Camarero S."/>
            <person name="Miyauchi S."/>
            <person name="Serrano A."/>
            <person name="Linde D."/>
            <person name="Babiker R."/>
            <person name="Drula E."/>
            <person name="Ayuso-Fernandez I."/>
            <person name="Pacheco R."/>
            <person name="Padilla G."/>
            <person name="Ferreira P."/>
            <person name="Barriuso J."/>
            <person name="Kellner H."/>
            <person name="Castanera R."/>
            <person name="Alfaro M."/>
            <person name="Ramirez L."/>
            <person name="Pisabarro A.G."/>
            <person name="Kuo A."/>
            <person name="Tritt A."/>
            <person name="Lipzen A."/>
            <person name="He G."/>
            <person name="Yan M."/>
            <person name="Ng V."/>
            <person name="Cullen D."/>
            <person name="Martin F."/>
            <person name="Rosso M.-N."/>
            <person name="Henrissat B."/>
            <person name="Hibbett D."/>
            <person name="Martinez A.T."/>
            <person name="Grigoriev I.V."/>
        </authorList>
    </citation>
    <scope>NUCLEOTIDE SEQUENCE</scope>
    <source>
        <strain evidence="7">CIRM-BRFM 674</strain>
    </source>
</reference>
<dbReference type="AlphaFoldDB" id="A0A9P5Z5N3"/>
<feature type="transmembrane region" description="Helical" evidence="5">
    <location>
        <begin position="29"/>
        <end position="46"/>
    </location>
</feature>
<dbReference type="Proteomes" id="UP000807469">
    <property type="component" value="Unassembled WGS sequence"/>
</dbReference>
<feature type="transmembrane region" description="Helical" evidence="5">
    <location>
        <begin position="122"/>
        <end position="143"/>
    </location>
</feature>
<comment type="caution">
    <text evidence="7">The sequence shown here is derived from an EMBL/GenBank/DDBJ whole genome shotgun (WGS) entry which is preliminary data.</text>
</comment>
<dbReference type="InterPro" id="IPR020846">
    <property type="entry name" value="MFS_dom"/>
</dbReference>
<feature type="transmembrane region" description="Helical" evidence="5">
    <location>
        <begin position="248"/>
        <end position="271"/>
    </location>
</feature>
<evidence type="ECO:0000256" key="4">
    <source>
        <dbReference type="ARBA" id="ARBA00023136"/>
    </source>
</evidence>
<feature type="transmembrane region" description="Helical" evidence="5">
    <location>
        <begin position="328"/>
        <end position="346"/>
    </location>
</feature>
<feature type="transmembrane region" description="Helical" evidence="5">
    <location>
        <begin position="66"/>
        <end position="85"/>
    </location>
</feature>
<organism evidence="7 8">
    <name type="scientific">Pholiota conissans</name>
    <dbReference type="NCBI Taxonomy" id="109636"/>
    <lineage>
        <taxon>Eukaryota</taxon>
        <taxon>Fungi</taxon>
        <taxon>Dikarya</taxon>
        <taxon>Basidiomycota</taxon>
        <taxon>Agaricomycotina</taxon>
        <taxon>Agaricomycetes</taxon>
        <taxon>Agaricomycetidae</taxon>
        <taxon>Agaricales</taxon>
        <taxon>Agaricineae</taxon>
        <taxon>Strophariaceae</taxon>
        <taxon>Pholiota</taxon>
    </lineage>
</organism>
<dbReference type="GO" id="GO:0005886">
    <property type="term" value="C:plasma membrane"/>
    <property type="evidence" value="ECO:0007669"/>
    <property type="project" value="TreeGrafter"/>
</dbReference>